<dbReference type="Gene3D" id="3.40.50.1820">
    <property type="entry name" value="alpha/beta hydrolase"/>
    <property type="match status" value="2"/>
</dbReference>
<dbReference type="EMBL" id="JAUSWH010000001">
    <property type="protein sequence ID" value="MDQ0453812.1"/>
    <property type="molecule type" value="Genomic_DNA"/>
</dbReference>
<evidence type="ECO:0000256" key="3">
    <source>
        <dbReference type="ARBA" id="ARBA00022723"/>
    </source>
</evidence>
<reference evidence="9 10" key="1">
    <citation type="submission" date="2023-07" db="EMBL/GenBank/DDBJ databases">
        <title>Genomic Encyclopedia of Type Strains, Phase IV (KMG-IV): sequencing the most valuable type-strain genomes for metagenomic binning, comparative biology and taxonomic classification.</title>
        <authorList>
            <person name="Goeker M."/>
        </authorList>
    </citation>
    <scope>NUCLEOTIDE SEQUENCE [LARGE SCALE GENOMIC DNA]</scope>
    <source>
        <strain evidence="9 10">DSM 100301</strain>
    </source>
</reference>
<accession>A0ABU0I6G3</accession>
<evidence type="ECO:0000256" key="4">
    <source>
        <dbReference type="ARBA" id="ARBA00022729"/>
    </source>
</evidence>
<evidence type="ECO:0000256" key="8">
    <source>
        <dbReference type="SAM" id="SignalP"/>
    </source>
</evidence>
<dbReference type="PANTHER" id="PTHR33938">
    <property type="entry name" value="FERULOYL ESTERASE B-RELATED"/>
    <property type="match status" value="1"/>
</dbReference>
<keyword evidence="10" id="KW-1185">Reference proteome</keyword>
<dbReference type="Pfam" id="PF07519">
    <property type="entry name" value="Tannase"/>
    <property type="match status" value="1"/>
</dbReference>
<dbReference type="SUPFAM" id="SSF53474">
    <property type="entry name" value="alpha/beta-Hydrolases"/>
    <property type="match status" value="1"/>
</dbReference>
<keyword evidence="5 9" id="KW-0378">Hydrolase</keyword>
<feature type="chain" id="PRO_5045999209" evidence="8">
    <location>
        <begin position="22"/>
        <end position="547"/>
    </location>
</feature>
<comment type="similarity">
    <text evidence="1">Belongs to the tannase family.</text>
</comment>
<evidence type="ECO:0000313" key="9">
    <source>
        <dbReference type="EMBL" id="MDQ0453812.1"/>
    </source>
</evidence>
<name>A0ABU0I6G3_9HYPH</name>
<evidence type="ECO:0000256" key="1">
    <source>
        <dbReference type="ARBA" id="ARBA00006249"/>
    </source>
</evidence>
<keyword evidence="7" id="KW-1015">Disulfide bond</keyword>
<dbReference type="InterPro" id="IPR011118">
    <property type="entry name" value="Tannase/feruloyl_esterase"/>
</dbReference>
<evidence type="ECO:0000256" key="5">
    <source>
        <dbReference type="ARBA" id="ARBA00022801"/>
    </source>
</evidence>
<evidence type="ECO:0000256" key="6">
    <source>
        <dbReference type="ARBA" id="ARBA00022837"/>
    </source>
</evidence>
<dbReference type="EC" id="3.1.1.73" evidence="9"/>
<keyword evidence="3" id="KW-0479">Metal-binding</keyword>
<organism evidence="9 10">
    <name type="scientific">Rhizobium paknamense</name>
    <dbReference type="NCBI Taxonomy" id="1206817"/>
    <lineage>
        <taxon>Bacteria</taxon>
        <taxon>Pseudomonadati</taxon>
        <taxon>Pseudomonadota</taxon>
        <taxon>Alphaproteobacteria</taxon>
        <taxon>Hyphomicrobiales</taxon>
        <taxon>Rhizobiaceae</taxon>
        <taxon>Rhizobium/Agrobacterium group</taxon>
        <taxon>Rhizobium</taxon>
    </lineage>
</organism>
<dbReference type="GO" id="GO:0030600">
    <property type="term" value="F:feruloyl esterase activity"/>
    <property type="evidence" value="ECO:0007669"/>
    <property type="project" value="UniProtKB-EC"/>
</dbReference>
<dbReference type="PANTHER" id="PTHR33938:SF15">
    <property type="entry name" value="FERULOYL ESTERASE B-RELATED"/>
    <property type="match status" value="1"/>
</dbReference>
<keyword evidence="2" id="KW-0719">Serine esterase</keyword>
<dbReference type="RefSeq" id="WP_307156045.1">
    <property type="nucleotide sequence ID" value="NZ_JAUSWH010000001.1"/>
</dbReference>
<evidence type="ECO:0000313" key="10">
    <source>
        <dbReference type="Proteomes" id="UP001235269"/>
    </source>
</evidence>
<evidence type="ECO:0000256" key="7">
    <source>
        <dbReference type="ARBA" id="ARBA00023157"/>
    </source>
</evidence>
<sequence>MLKSMTGAALLSLAFPCLSYAATCEDIAAEGNHPKGMTITTAQSKPQGDADTKIAYCLVQGQVAPHQGIDGRAYAIHFEMRLPDQWNDRFVHQFNGGNDGKVLPATGPLLGGNKADTALSRGYAVVSSDAGHDEKAFADKGLAGGAAFGFDPQARSDYGYGAVEKLNPLAMALVEQYYGKKIAYRYGIGGSNGGRHGLMAATRLPDQFDGILVGYPGMNLPRAAIQHAWDVQSWSSVDNDITKAFSPADMALLAKAIVKACDKLDGREDGLVGDAAACQKQFNISSLQCSGDKTADCLSKPQIDALRKSHAGPSDSKGKALYSSWIWDPGMASRNWRGWKLESQVAPWQNKPIIAVMGAASLSQVFTTPPTDPGKDPDSLIAYLRSFDFDKDAPKIDAKTDVFKESAVDFMIPPGTDNPRLSAFAKAGHKMIVFHGNADPVFSVVDTERWYDRLNRNHHGKAGEFVRFYAIPGMPHGAGGPSYDDFDFFSPLVDWVEKGKAPEGVKATKTAGNAEAAALSAPDYLYCPYPKVARPKGKSADAGLACR</sequence>
<dbReference type="InterPro" id="IPR029058">
    <property type="entry name" value="AB_hydrolase_fold"/>
</dbReference>
<dbReference type="Proteomes" id="UP001235269">
    <property type="component" value="Unassembled WGS sequence"/>
</dbReference>
<keyword evidence="4 8" id="KW-0732">Signal</keyword>
<proteinExistence type="inferred from homology"/>
<feature type="signal peptide" evidence="8">
    <location>
        <begin position="1"/>
        <end position="21"/>
    </location>
</feature>
<comment type="caution">
    <text evidence="9">The sequence shown here is derived from an EMBL/GenBank/DDBJ whole genome shotgun (WGS) entry which is preliminary data.</text>
</comment>
<evidence type="ECO:0000256" key="2">
    <source>
        <dbReference type="ARBA" id="ARBA00022487"/>
    </source>
</evidence>
<protein>
    <submittedName>
        <fullName evidence="9">Feruloyl esterase</fullName>
        <ecNumber evidence="9">3.1.1.73</ecNumber>
    </submittedName>
</protein>
<keyword evidence="6" id="KW-0106">Calcium</keyword>
<gene>
    <name evidence="9" type="ORF">QO005_000127</name>
</gene>